<proteinExistence type="predicted"/>
<dbReference type="AlphaFoldDB" id="A0A2K1LBI1"/>
<dbReference type="EnsemblPlants" id="Pp3c1_38940V3.2">
    <property type="protein sequence ID" value="Pp3c1_38940V3.2"/>
    <property type="gene ID" value="Pp3c1_38940"/>
</dbReference>
<gene>
    <name evidence="1" type="ORF">PHYPA_001803</name>
</gene>
<name>A0A2K1LBI1_PHYPA</name>
<evidence type="ECO:0000313" key="3">
    <source>
        <dbReference type="Proteomes" id="UP000006727"/>
    </source>
</evidence>
<keyword evidence="3" id="KW-1185">Reference proteome</keyword>
<evidence type="ECO:0000313" key="2">
    <source>
        <dbReference type="EnsemblPlants" id="Pp3c1_38940V3.1"/>
    </source>
</evidence>
<evidence type="ECO:0000313" key="1">
    <source>
        <dbReference type="EMBL" id="PNR63377.1"/>
    </source>
</evidence>
<protein>
    <submittedName>
        <fullName evidence="1 2">Uncharacterized protein</fullName>
    </submittedName>
</protein>
<reference evidence="2" key="3">
    <citation type="submission" date="2020-12" db="UniProtKB">
        <authorList>
            <consortium name="EnsemblPlants"/>
        </authorList>
    </citation>
    <scope>IDENTIFICATION</scope>
</reference>
<accession>A0A2K1LBI1</accession>
<dbReference type="Gramene" id="Pp3c1_38940V3.1">
    <property type="protein sequence ID" value="Pp3c1_38940V3.1"/>
    <property type="gene ID" value="Pp3c1_38940"/>
</dbReference>
<dbReference type="EMBL" id="ABEU02000001">
    <property type="protein sequence ID" value="PNR63377.1"/>
    <property type="molecule type" value="Genomic_DNA"/>
</dbReference>
<dbReference type="Proteomes" id="UP000006727">
    <property type="component" value="Chromosome 1"/>
</dbReference>
<reference evidence="1 3" key="2">
    <citation type="journal article" date="2018" name="Plant J.">
        <title>The Physcomitrella patens chromosome-scale assembly reveals moss genome structure and evolution.</title>
        <authorList>
            <person name="Lang D."/>
            <person name="Ullrich K.K."/>
            <person name="Murat F."/>
            <person name="Fuchs J."/>
            <person name="Jenkins J."/>
            <person name="Haas F.B."/>
            <person name="Piednoel M."/>
            <person name="Gundlach H."/>
            <person name="Van Bel M."/>
            <person name="Meyberg R."/>
            <person name="Vives C."/>
            <person name="Morata J."/>
            <person name="Symeonidi A."/>
            <person name="Hiss M."/>
            <person name="Muchero W."/>
            <person name="Kamisugi Y."/>
            <person name="Saleh O."/>
            <person name="Blanc G."/>
            <person name="Decker E.L."/>
            <person name="van Gessel N."/>
            <person name="Grimwood J."/>
            <person name="Hayes R.D."/>
            <person name="Graham S.W."/>
            <person name="Gunter L.E."/>
            <person name="McDaniel S.F."/>
            <person name="Hoernstein S.N.W."/>
            <person name="Larsson A."/>
            <person name="Li F.W."/>
            <person name="Perroud P.F."/>
            <person name="Phillips J."/>
            <person name="Ranjan P."/>
            <person name="Rokshar D.S."/>
            <person name="Rothfels C.J."/>
            <person name="Schneider L."/>
            <person name="Shu S."/>
            <person name="Stevenson D.W."/>
            <person name="Thummler F."/>
            <person name="Tillich M."/>
            <person name="Villarreal Aguilar J.C."/>
            <person name="Widiez T."/>
            <person name="Wong G.K."/>
            <person name="Wymore A."/>
            <person name="Zhang Y."/>
            <person name="Zimmer A.D."/>
            <person name="Quatrano R.S."/>
            <person name="Mayer K.F.X."/>
            <person name="Goodstein D."/>
            <person name="Casacuberta J.M."/>
            <person name="Vandepoele K."/>
            <person name="Reski R."/>
            <person name="Cuming A.C."/>
            <person name="Tuskan G.A."/>
            <person name="Maumus F."/>
            <person name="Salse J."/>
            <person name="Schmutz J."/>
            <person name="Rensing S.A."/>
        </authorList>
    </citation>
    <scope>NUCLEOTIDE SEQUENCE [LARGE SCALE GENOMIC DNA]</scope>
    <source>
        <strain evidence="2 3">cv. Gransden 2004</strain>
    </source>
</reference>
<reference evidence="1 3" key="1">
    <citation type="journal article" date="2008" name="Science">
        <title>The Physcomitrella genome reveals evolutionary insights into the conquest of land by plants.</title>
        <authorList>
            <person name="Rensing S."/>
            <person name="Lang D."/>
            <person name="Zimmer A."/>
            <person name="Terry A."/>
            <person name="Salamov A."/>
            <person name="Shapiro H."/>
            <person name="Nishiyama T."/>
            <person name="Perroud P.-F."/>
            <person name="Lindquist E."/>
            <person name="Kamisugi Y."/>
            <person name="Tanahashi T."/>
            <person name="Sakakibara K."/>
            <person name="Fujita T."/>
            <person name="Oishi K."/>
            <person name="Shin-I T."/>
            <person name="Kuroki Y."/>
            <person name="Toyoda A."/>
            <person name="Suzuki Y."/>
            <person name="Hashimoto A."/>
            <person name="Yamaguchi K."/>
            <person name="Sugano A."/>
            <person name="Kohara Y."/>
            <person name="Fujiyama A."/>
            <person name="Anterola A."/>
            <person name="Aoki S."/>
            <person name="Ashton N."/>
            <person name="Barbazuk W.B."/>
            <person name="Barker E."/>
            <person name="Bennetzen J."/>
            <person name="Bezanilla M."/>
            <person name="Blankenship R."/>
            <person name="Cho S.H."/>
            <person name="Dutcher S."/>
            <person name="Estelle M."/>
            <person name="Fawcett J.A."/>
            <person name="Gundlach H."/>
            <person name="Hanada K."/>
            <person name="Heyl A."/>
            <person name="Hicks K.A."/>
            <person name="Hugh J."/>
            <person name="Lohr M."/>
            <person name="Mayer K."/>
            <person name="Melkozernov A."/>
            <person name="Murata T."/>
            <person name="Nelson D."/>
            <person name="Pils B."/>
            <person name="Prigge M."/>
            <person name="Reiss B."/>
            <person name="Renner T."/>
            <person name="Rombauts S."/>
            <person name="Rushton P."/>
            <person name="Sanderfoot A."/>
            <person name="Schween G."/>
            <person name="Shiu S.-H."/>
            <person name="Stueber K."/>
            <person name="Theodoulou F.L."/>
            <person name="Tu H."/>
            <person name="Van de Peer Y."/>
            <person name="Verrier P.J."/>
            <person name="Waters E."/>
            <person name="Wood A."/>
            <person name="Yang L."/>
            <person name="Cove D."/>
            <person name="Cuming A."/>
            <person name="Hasebe M."/>
            <person name="Lucas S."/>
            <person name="Mishler D.B."/>
            <person name="Reski R."/>
            <person name="Grigoriev I."/>
            <person name="Quatrano R.S."/>
            <person name="Boore J.L."/>
        </authorList>
    </citation>
    <scope>NUCLEOTIDE SEQUENCE [LARGE SCALE GENOMIC DNA]</scope>
    <source>
        <strain evidence="2 3">cv. Gransden 2004</strain>
    </source>
</reference>
<dbReference type="EnsemblPlants" id="Pp3c1_38940V3.1">
    <property type="protein sequence ID" value="Pp3c1_38940V3.1"/>
    <property type="gene ID" value="Pp3c1_38940"/>
</dbReference>
<dbReference type="PaxDb" id="3218-PP1S147_145V6.1"/>
<sequence>MTAMWISVAGVEDRNHIFVSNRSMRNVMVNVRFDNGSNAEIKGYANIKVGPRSYASIGNNIEAGKVLVEIWIQGSEQKQHFELTIGTDRGLVALDNKDRWGVDIFESVYKSVNIPKGGSIATLYPAF</sequence>
<dbReference type="Gramene" id="Pp3c1_38940V3.2">
    <property type="protein sequence ID" value="Pp3c1_38940V3.2"/>
    <property type="gene ID" value="Pp3c1_38940"/>
</dbReference>
<organism evidence="1">
    <name type="scientific">Physcomitrium patens</name>
    <name type="common">Spreading-leaved earth moss</name>
    <name type="synonym">Physcomitrella patens</name>
    <dbReference type="NCBI Taxonomy" id="3218"/>
    <lineage>
        <taxon>Eukaryota</taxon>
        <taxon>Viridiplantae</taxon>
        <taxon>Streptophyta</taxon>
        <taxon>Embryophyta</taxon>
        <taxon>Bryophyta</taxon>
        <taxon>Bryophytina</taxon>
        <taxon>Bryopsida</taxon>
        <taxon>Funariidae</taxon>
        <taxon>Funariales</taxon>
        <taxon>Funariaceae</taxon>
        <taxon>Physcomitrium</taxon>
    </lineage>
</organism>
<dbReference type="InParanoid" id="A0A2K1LBI1"/>